<evidence type="ECO:0000259" key="5">
    <source>
        <dbReference type="Pfam" id="PF13407"/>
    </source>
</evidence>
<dbReference type="AlphaFoldDB" id="A0A378T7G6"/>
<dbReference type="PROSITE" id="PS51257">
    <property type="entry name" value="PROKAR_LIPOPROTEIN"/>
    <property type="match status" value="1"/>
</dbReference>
<sequence length="347" mass="36005">MTFRRVRPRMLSVLAGAAVLTMGAVTACGAGDTSADSDRKTIGVTVYDMSSFITAGQSGMQTYADANDIDLVWKSAGGDVSTQADQVDQYISQGVDAIIIVPVQADSLGPQITSANNAGVPVLAVNAALADSSGLAATVLPDDVAAGRQQMQQMVDHLGGQGNIVVLQTKLGSSYEIDRTAGNQEVLAANPGINVLAMDTGDNTRDIAVNKMRNWITAFGPEIDGIVAQNDDMGLGALQAIKESGLAIPIVGIDGIEDGLNAVKSGDFIGTSLQHGTVELAGGLGVATRVADGEDMSRKFIYTMPPVDSTNIDEVLGNVVTDRQALLDRLPEVIDKNIASGDMANEN</sequence>
<keyword evidence="3 4" id="KW-0732">Signal</keyword>
<evidence type="ECO:0000313" key="6">
    <source>
        <dbReference type="EMBL" id="STZ56758.1"/>
    </source>
</evidence>
<comment type="similarity">
    <text evidence="2">Belongs to the bacterial solute-binding protein 2 family.</text>
</comment>
<feature type="domain" description="Periplasmic binding protein" evidence="5">
    <location>
        <begin position="42"/>
        <end position="294"/>
    </location>
</feature>
<feature type="chain" id="PRO_5039260262" evidence="4">
    <location>
        <begin position="28"/>
        <end position="347"/>
    </location>
</feature>
<dbReference type="InterPro" id="IPR028082">
    <property type="entry name" value="Peripla_BP_I"/>
</dbReference>
<dbReference type="Proteomes" id="UP000254978">
    <property type="component" value="Unassembled WGS sequence"/>
</dbReference>
<name>A0A378T7G6_9MYCO</name>
<dbReference type="Pfam" id="PF13407">
    <property type="entry name" value="Peripla_BP_4"/>
    <property type="match status" value="1"/>
</dbReference>
<feature type="signal peptide" evidence="4">
    <location>
        <begin position="1"/>
        <end position="27"/>
    </location>
</feature>
<dbReference type="Gene3D" id="3.40.50.2300">
    <property type="match status" value="2"/>
</dbReference>
<dbReference type="RefSeq" id="WP_163908324.1">
    <property type="nucleotide sequence ID" value="NZ_AP022600.1"/>
</dbReference>
<comment type="subcellular location">
    <subcellularLocation>
        <location evidence="1">Cell envelope</location>
    </subcellularLocation>
</comment>
<organism evidence="6 7">
    <name type="scientific">Mycolicibacterium tokaiense</name>
    <dbReference type="NCBI Taxonomy" id="39695"/>
    <lineage>
        <taxon>Bacteria</taxon>
        <taxon>Bacillati</taxon>
        <taxon>Actinomycetota</taxon>
        <taxon>Actinomycetes</taxon>
        <taxon>Mycobacteriales</taxon>
        <taxon>Mycobacteriaceae</taxon>
        <taxon>Mycolicibacterium</taxon>
    </lineage>
</organism>
<dbReference type="GO" id="GO:0030246">
    <property type="term" value="F:carbohydrate binding"/>
    <property type="evidence" value="ECO:0007669"/>
    <property type="project" value="UniProtKB-ARBA"/>
</dbReference>
<evidence type="ECO:0000256" key="4">
    <source>
        <dbReference type="SAM" id="SignalP"/>
    </source>
</evidence>
<keyword evidence="7" id="KW-1185">Reference proteome</keyword>
<dbReference type="InterPro" id="IPR025997">
    <property type="entry name" value="SBP_2_dom"/>
</dbReference>
<protein>
    <submittedName>
        <fullName evidence="6">Periplasmic binding protein/LacI transcriptional regulator</fullName>
    </submittedName>
</protein>
<evidence type="ECO:0000256" key="3">
    <source>
        <dbReference type="ARBA" id="ARBA00022729"/>
    </source>
</evidence>
<dbReference type="EMBL" id="UGQT01000001">
    <property type="protein sequence ID" value="STZ56758.1"/>
    <property type="molecule type" value="Genomic_DNA"/>
</dbReference>
<accession>A0A378T7G6</accession>
<reference evidence="6 7" key="1">
    <citation type="submission" date="2018-06" db="EMBL/GenBank/DDBJ databases">
        <authorList>
            <consortium name="Pathogen Informatics"/>
            <person name="Doyle S."/>
        </authorList>
    </citation>
    <scope>NUCLEOTIDE SEQUENCE [LARGE SCALE GENOMIC DNA]</scope>
    <source>
        <strain evidence="6 7">NCTC10821</strain>
    </source>
</reference>
<evidence type="ECO:0000256" key="1">
    <source>
        <dbReference type="ARBA" id="ARBA00004196"/>
    </source>
</evidence>
<dbReference type="GO" id="GO:0030313">
    <property type="term" value="C:cell envelope"/>
    <property type="evidence" value="ECO:0007669"/>
    <property type="project" value="UniProtKB-SubCell"/>
</dbReference>
<evidence type="ECO:0000256" key="2">
    <source>
        <dbReference type="ARBA" id="ARBA00007639"/>
    </source>
</evidence>
<dbReference type="SUPFAM" id="SSF53822">
    <property type="entry name" value="Periplasmic binding protein-like I"/>
    <property type="match status" value="1"/>
</dbReference>
<dbReference type="PANTHER" id="PTHR46847:SF1">
    <property type="entry name" value="D-ALLOSE-BINDING PERIPLASMIC PROTEIN-RELATED"/>
    <property type="match status" value="1"/>
</dbReference>
<dbReference type="PANTHER" id="PTHR46847">
    <property type="entry name" value="D-ALLOSE-BINDING PERIPLASMIC PROTEIN-RELATED"/>
    <property type="match status" value="1"/>
</dbReference>
<proteinExistence type="inferred from homology"/>
<gene>
    <name evidence="6" type="primary">rbsB_1</name>
    <name evidence="6" type="ORF">NCTC10821_00251</name>
</gene>
<evidence type="ECO:0000313" key="7">
    <source>
        <dbReference type="Proteomes" id="UP000254978"/>
    </source>
</evidence>